<keyword evidence="5" id="KW-0808">Transferase</keyword>
<reference evidence="18" key="2">
    <citation type="submission" date="2019-10" db="EMBL/GenBank/DDBJ databases">
        <title>A de novo genome assembly of a pear dwarfing rootstock.</title>
        <authorList>
            <person name="Wang F."/>
            <person name="Wang J."/>
            <person name="Li S."/>
            <person name="Zhang Y."/>
            <person name="Fang M."/>
            <person name="Ma L."/>
            <person name="Zhao Y."/>
            <person name="Jiang S."/>
        </authorList>
    </citation>
    <scope>NUCLEOTIDE SEQUENCE [LARGE SCALE GENOMIC DNA]</scope>
</reference>
<evidence type="ECO:0000256" key="15">
    <source>
        <dbReference type="SAM" id="Phobius"/>
    </source>
</evidence>
<protein>
    <recommendedName>
        <fullName evidence="2">non-specific serine/threonine protein kinase</fullName>
        <ecNumber evidence="2">2.7.11.1</ecNumber>
    </recommendedName>
</protein>
<evidence type="ECO:0000256" key="14">
    <source>
        <dbReference type="PROSITE-ProRule" id="PRU10141"/>
    </source>
</evidence>
<dbReference type="PANTHER" id="PTHR47984">
    <property type="entry name" value="OS01G0323000 PROTEIN"/>
    <property type="match status" value="1"/>
</dbReference>
<keyword evidence="8 17" id="KW-0418">Kinase</keyword>
<feature type="binding site" evidence="14">
    <location>
        <position position="185"/>
    </location>
    <ligand>
        <name>ATP</name>
        <dbReference type="ChEBI" id="CHEBI:30616"/>
    </ligand>
</feature>
<dbReference type="InterPro" id="IPR001245">
    <property type="entry name" value="Ser-Thr/Tyr_kinase_cat_dom"/>
</dbReference>
<dbReference type="OrthoDB" id="4062651at2759"/>
<feature type="domain" description="Protein kinase" evidence="16">
    <location>
        <begin position="157"/>
        <end position="429"/>
    </location>
</feature>
<reference evidence="17 18" key="3">
    <citation type="submission" date="2019-11" db="EMBL/GenBank/DDBJ databases">
        <title>A de novo genome assembly of a pear dwarfing rootstock.</title>
        <authorList>
            <person name="Wang F."/>
            <person name="Wang J."/>
            <person name="Li S."/>
            <person name="Zhang Y."/>
            <person name="Fang M."/>
            <person name="Ma L."/>
            <person name="Zhao Y."/>
            <person name="Jiang S."/>
        </authorList>
    </citation>
    <scope>NUCLEOTIDE SEQUENCE [LARGE SCALE GENOMIC DNA]</scope>
    <source>
        <strain evidence="17">S2</strain>
        <tissue evidence="17">Leaf</tissue>
    </source>
</reference>
<dbReference type="SUPFAM" id="SSF56112">
    <property type="entry name" value="Protein kinase-like (PK-like)"/>
    <property type="match status" value="1"/>
</dbReference>
<comment type="subcellular location">
    <subcellularLocation>
        <location evidence="1">Membrane</location>
        <topology evidence="1">Single-pass membrane protein</topology>
    </subcellularLocation>
</comment>
<organism evidence="17 18">
    <name type="scientific">Pyrus ussuriensis x Pyrus communis</name>
    <dbReference type="NCBI Taxonomy" id="2448454"/>
    <lineage>
        <taxon>Eukaryota</taxon>
        <taxon>Viridiplantae</taxon>
        <taxon>Streptophyta</taxon>
        <taxon>Embryophyta</taxon>
        <taxon>Tracheophyta</taxon>
        <taxon>Spermatophyta</taxon>
        <taxon>Magnoliopsida</taxon>
        <taxon>eudicotyledons</taxon>
        <taxon>Gunneridae</taxon>
        <taxon>Pentapetalae</taxon>
        <taxon>rosids</taxon>
        <taxon>fabids</taxon>
        <taxon>Rosales</taxon>
        <taxon>Rosaceae</taxon>
        <taxon>Amygdaloideae</taxon>
        <taxon>Maleae</taxon>
        <taxon>Pyrus</taxon>
    </lineage>
</organism>
<dbReference type="InterPro" id="IPR000719">
    <property type="entry name" value="Prot_kinase_dom"/>
</dbReference>
<dbReference type="Pfam" id="PF07714">
    <property type="entry name" value="PK_Tyr_Ser-Thr"/>
    <property type="match status" value="1"/>
</dbReference>
<evidence type="ECO:0000313" key="17">
    <source>
        <dbReference type="EMBL" id="KAB2598678.1"/>
    </source>
</evidence>
<comment type="catalytic activity">
    <reaction evidence="13">
        <text>L-seryl-[protein] + ATP = O-phospho-L-seryl-[protein] + ADP + H(+)</text>
        <dbReference type="Rhea" id="RHEA:17989"/>
        <dbReference type="Rhea" id="RHEA-COMP:9863"/>
        <dbReference type="Rhea" id="RHEA-COMP:11604"/>
        <dbReference type="ChEBI" id="CHEBI:15378"/>
        <dbReference type="ChEBI" id="CHEBI:29999"/>
        <dbReference type="ChEBI" id="CHEBI:30616"/>
        <dbReference type="ChEBI" id="CHEBI:83421"/>
        <dbReference type="ChEBI" id="CHEBI:456216"/>
        <dbReference type="EC" id="2.7.11.1"/>
    </reaction>
</comment>
<dbReference type="EC" id="2.7.11.1" evidence="2"/>
<evidence type="ECO:0000256" key="4">
    <source>
        <dbReference type="ARBA" id="ARBA00022553"/>
    </source>
</evidence>
<dbReference type="GO" id="GO:0004674">
    <property type="term" value="F:protein serine/threonine kinase activity"/>
    <property type="evidence" value="ECO:0007669"/>
    <property type="project" value="UniProtKB-KW"/>
</dbReference>
<sequence>MSSSALSLKKRLLKPTSFFGVKSWVLLVIFIALFTVVTLIISLLCVIHYRRRKSSKSNFRLPNPIVSKTTHDGYCNSSLDRRLLSRNMSDIEMNSGKLQQHGRVFSDQLASPQASGRIQNSSAMELGPVSMYSQMVKDVWRGKKFSLKELEVATNGFSKQNLIGNGDYGIVYHGILFDNTRVAVKRLVSDRFQVEDFIAQMEVIGFVRHKNLVKLLGYHIERAYRLLVLEYVDNRSLHHWLHECSKLVSPLTWSIRLKIIQGIAKGLAYLHEDIEPKILHRSLISSNVLLDHQWDPKVSNFGLAKLYNPEWGINIMESLGYIAPEYASTGDFTEKSDIYSFGVLVMEIITGRSPIDRSQPQPYVVDWLKSMVAGQKIACVVDPKMLEKPSLKELKRVLLVALRCVDPDSEHRPQMGEVIHMLELRDLMFCDSRTGSMA</sequence>
<evidence type="ECO:0000256" key="5">
    <source>
        <dbReference type="ARBA" id="ARBA00022679"/>
    </source>
</evidence>
<evidence type="ECO:0000256" key="2">
    <source>
        <dbReference type="ARBA" id="ARBA00012513"/>
    </source>
</evidence>
<keyword evidence="11 15" id="KW-0472">Membrane</keyword>
<comment type="caution">
    <text evidence="17">The sequence shown here is derived from an EMBL/GenBank/DDBJ whole genome shotgun (WGS) entry which is preliminary data.</text>
</comment>
<accession>A0A5N5F6K2</accession>
<evidence type="ECO:0000256" key="13">
    <source>
        <dbReference type="ARBA" id="ARBA00048679"/>
    </source>
</evidence>
<evidence type="ECO:0000256" key="11">
    <source>
        <dbReference type="ARBA" id="ARBA00023136"/>
    </source>
</evidence>
<keyword evidence="18" id="KW-1185">Reference proteome</keyword>
<proteinExistence type="predicted"/>
<dbReference type="Proteomes" id="UP000327157">
    <property type="component" value="Chromosome 1"/>
</dbReference>
<evidence type="ECO:0000256" key="7">
    <source>
        <dbReference type="ARBA" id="ARBA00022741"/>
    </source>
</evidence>
<keyword evidence="4" id="KW-0597">Phosphoprotein</keyword>
<evidence type="ECO:0000256" key="12">
    <source>
        <dbReference type="ARBA" id="ARBA00047899"/>
    </source>
</evidence>
<comment type="catalytic activity">
    <reaction evidence="12">
        <text>L-threonyl-[protein] + ATP = O-phospho-L-threonyl-[protein] + ADP + H(+)</text>
        <dbReference type="Rhea" id="RHEA:46608"/>
        <dbReference type="Rhea" id="RHEA-COMP:11060"/>
        <dbReference type="Rhea" id="RHEA-COMP:11605"/>
        <dbReference type="ChEBI" id="CHEBI:15378"/>
        <dbReference type="ChEBI" id="CHEBI:30013"/>
        <dbReference type="ChEBI" id="CHEBI:30616"/>
        <dbReference type="ChEBI" id="CHEBI:61977"/>
        <dbReference type="ChEBI" id="CHEBI:456216"/>
        <dbReference type="EC" id="2.7.11.1"/>
    </reaction>
</comment>
<dbReference type="PROSITE" id="PS50011">
    <property type="entry name" value="PROTEIN_KINASE_DOM"/>
    <property type="match status" value="1"/>
</dbReference>
<dbReference type="FunFam" id="1.10.510.10:FF:000035">
    <property type="entry name" value="Putative receptor-like serine/threonine-protein kinase"/>
    <property type="match status" value="1"/>
</dbReference>
<dbReference type="EMBL" id="SMOL01000768">
    <property type="protein sequence ID" value="KAB2598678.1"/>
    <property type="molecule type" value="Genomic_DNA"/>
</dbReference>
<dbReference type="InterPro" id="IPR052232">
    <property type="entry name" value="RLK_Ser/Thr-Kinase"/>
</dbReference>
<gene>
    <name evidence="17" type="ORF">D8674_001598</name>
</gene>
<evidence type="ECO:0000259" key="16">
    <source>
        <dbReference type="PROSITE" id="PS50011"/>
    </source>
</evidence>
<evidence type="ECO:0000256" key="8">
    <source>
        <dbReference type="ARBA" id="ARBA00022777"/>
    </source>
</evidence>
<dbReference type="Gene3D" id="1.10.510.10">
    <property type="entry name" value="Transferase(Phosphotransferase) domain 1"/>
    <property type="match status" value="1"/>
</dbReference>
<evidence type="ECO:0000256" key="1">
    <source>
        <dbReference type="ARBA" id="ARBA00004167"/>
    </source>
</evidence>
<dbReference type="GO" id="GO:0016020">
    <property type="term" value="C:membrane"/>
    <property type="evidence" value="ECO:0007669"/>
    <property type="project" value="UniProtKB-SubCell"/>
</dbReference>
<dbReference type="AlphaFoldDB" id="A0A5N5F6K2"/>
<dbReference type="InterPro" id="IPR017441">
    <property type="entry name" value="Protein_kinase_ATP_BS"/>
</dbReference>
<evidence type="ECO:0000256" key="6">
    <source>
        <dbReference type="ARBA" id="ARBA00022692"/>
    </source>
</evidence>
<keyword evidence="6 15" id="KW-0812">Transmembrane</keyword>
<reference evidence="17 18" key="1">
    <citation type="submission" date="2019-09" db="EMBL/GenBank/DDBJ databases">
        <authorList>
            <person name="Ou C."/>
        </authorList>
    </citation>
    <scope>NUCLEOTIDE SEQUENCE [LARGE SCALE GENOMIC DNA]</scope>
    <source>
        <strain evidence="17">S2</strain>
        <tissue evidence="17">Leaf</tissue>
    </source>
</reference>
<dbReference type="GO" id="GO:0005524">
    <property type="term" value="F:ATP binding"/>
    <property type="evidence" value="ECO:0007669"/>
    <property type="project" value="UniProtKB-UniRule"/>
</dbReference>
<dbReference type="Gene3D" id="3.30.200.20">
    <property type="entry name" value="Phosphorylase Kinase, domain 1"/>
    <property type="match status" value="1"/>
</dbReference>
<evidence type="ECO:0000313" key="18">
    <source>
        <dbReference type="Proteomes" id="UP000327157"/>
    </source>
</evidence>
<keyword evidence="9 14" id="KW-0067">ATP-binding</keyword>
<keyword evidence="3" id="KW-0723">Serine/threonine-protein kinase</keyword>
<name>A0A5N5F6K2_9ROSA</name>
<keyword evidence="10 15" id="KW-1133">Transmembrane helix</keyword>
<feature type="transmembrane region" description="Helical" evidence="15">
    <location>
        <begin position="24"/>
        <end position="47"/>
    </location>
</feature>
<evidence type="ECO:0000256" key="9">
    <source>
        <dbReference type="ARBA" id="ARBA00022840"/>
    </source>
</evidence>
<dbReference type="InterPro" id="IPR011009">
    <property type="entry name" value="Kinase-like_dom_sf"/>
</dbReference>
<evidence type="ECO:0000256" key="10">
    <source>
        <dbReference type="ARBA" id="ARBA00022989"/>
    </source>
</evidence>
<evidence type="ECO:0000256" key="3">
    <source>
        <dbReference type="ARBA" id="ARBA00022527"/>
    </source>
</evidence>
<keyword evidence="7 14" id="KW-0547">Nucleotide-binding</keyword>
<dbReference type="PANTHER" id="PTHR47984:SF15">
    <property type="entry name" value="PROTEIN KINASE DOMAIN-CONTAINING PROTEIN"/>
    <property type="match status" value="1"/>
</dbReference>
<dbReference type="PROSITE" id="PS00107">
    <property type="entry name" value="PROTEIN_KINASE_ATP"/>
    <property type="match status" value="1"/>
</dbReference>